<evidence type="ECO:0000256" key="12">
    <source>
        <dbReference type="ARBA" id="ARBA00023268"/>
    </source>
</evidence>
<keyword evidence="4 15" id="KW-0285">Flavoprotein</keyword>
<evidence type="ECO:0000256" key="10">
    <source>
        <dbReference type="ARBA" id="ARBA00022827"/>
    </source>
</evidence>
<evidence type="ECO:0000256" key="9">
    <source>
        <dbReference type="ARBA" id="ARBA00022777"/>
    </source>
</evidence>
<comment type="pathway">
    <text evidence="3 15">Cofactor biosynthesis; FMN biosynthesis; FMN from riboflavin (ATP route): step 1/1.</text>
</comment>
<sequence>MELVRGIHNLKAQHQGCVLSIGNFDGIHLGHNAVLSRLLSEAKRLNVPATVMTFEPQPEELFLGNNAPARLSRLRDKFVQLEKLKLDRLLCVSFTRQFANISAQDFIEELLINKLNVKFLVIGDDFHFGYQRKGDFQLLKEAGKKHGFEVVDTQSLVQQSQRISSTRIRDALAQGALDSAANMLGRKYSITGRVGHGRKLGRTIGVPTANLFLKRRVSPVSGVFVVTVQGINNNNYHGVANIGTRPTVDGERQQLEVHVFNFEGDLYGAQLEVILEKKLRGEVKFDSFAELKVQIDKDIEDAKRWHQNASINTINN</sequence>
<reference evidence="18" key="1">
    <citation type="journal article" date="2019" name="Int. J. Syst. Evol. Microbiol.">
        <title>The Global Catalogue of Microorganisms (GCM) 10K type strain sequencing project: providing services to taxonomists for standard genome sequencing and annotation.</title>
        <authorList>
            <consortium name="The Broad Institute Genomics Platform"/>
            <consortium name="The Broad Institute Genome Sequencing Center for Infectious Disease"/>
            <person name="Wu L."/>
            <person name="Ma J."/>
        </authorList>
    </citation>
    <scope>NUCLEOTIDE SEQUENCE [LARGE SCALE GENOMIC DNA]</scope>
    <source>
        <strain evidence="18">NBRC 103166</strain>
    </source>
</reference>
<comment type="caution">
    <text evidence="17">The sequence shown here is derived from an EMBL/GenBank/DDBJ whole genome shotgun (WGS) entry which is preliminary data.</text>
</comment>
<dbReference type="NCBIfam" id="NF004160">
    <property type="entry name" value="PRK05627.1-3"/>
    <property type="match status" value="1"/>
</dbReference>
<dbReference type="InterPro" id="IPR023468">
    <property type="entry name" value="Riboflavin_kinase"/>
</dbReference>
<keyword evidence="6 15" id="KW-0808">Transferase</keyword>
<dbReference type="Pfam" id="PF06574">
    <property type="entry name" value="FAD_syn"/>
    <property type="match status" value="1"/>
</dbReference>
<dbReference type="NCBIfam" id="NF004159">
    <property type="entry name" value="PRK05627.1-2"/>
    <property type="match status" value="1"/>
</dbReference>
<evidence type="ECO:0000313" key="18">
    <source>
        <dbReference type="Proteomes" id="UP001157353"/>
    </source>
</evidence>
<dbReference type="SUPFAM" id="SSF52374">
    <property type="entry name" value="Nucleotidylyl transferase"/>
    <property type="match status" value="1"/>
</dbReference>
<keyword evidence="10 15" id="KW-0274">FAD</keyword>
<dbReference type="PANTHER" id="PTHR22749">
    <property type="entry name" value="RIBOFLAVIN KINASE/FMN ADENYLYLTRANSFERASE"/>
    <property type="match status" value="1"/>
</dbReference>
<dbReference type="EC" id="2.7.7.2" evidence="15"/>
<dbReference type="PIRSF" id="PIRSF004491">
    <property type="entry name" value="FAD_Synth"/>
    <property type="match status" value="1"/>
</dbReference>
<dbReference type="PANTHER" id="PTHR22749:SF6">
    <property type="entry name" value="RIBOFLAVIN KINASE"/>
    <property type="match status" value="1"/>
</dbReference>
<evidence type="ECO:0000256" key="2">
    <source>
        <dbReference type="ARBA" id="ARBA00004726"/>
    </source>
</evidence>
<dbReference type="Proteomes" id="UP001157353">
    <property type="component" value="Unassembled WGS sequence"/>
</dbReference>
<accession>A0ABQ6DX44</accession>
<keyword evidence="12" id="KW-0511">Multifunctional enzyme</keyword>
<dbReference type="NCBIfam" id="TIGR00083">
    <property type="entry name" value="ribF"/>
    <property type="match status" value="1"/>
</dbReference>
<dbReference type="RefSeq" id="WP_284202664.1">
    <property type="nucleotide sequence ID" value="NZ_BSPQ01000001.1"/>
</dbReference>
<keyword evidence="8 15" id="KW-0547">Nucleotide-binding</keyword>
<comment type="pathway">
    <text evidence="2 15">Cofactor biosynthesis; FAD biosynthesis; FAD from FMN: step 1/1.</text>
</comment>
<feature type="domain" description="Riboflavin kinase" evidence="16">
    <location>
        <begin position="183"/>
        <end position="307"/>
    </location>
</feature>
<evidence type="ECO:0000256" key="15">
    <source>
        <dbReference type="PIRNR" id="PIRNR004491"/>
    </source>
</evidence>
<dbReference type="Gene3D" id="2.40.30.30">
    <property type="entry name" value="Riboflavin kinase-like"/>
    <property type="match status" value="1"/>
</dbReference>
<comment type="similarity">
    <text evidence="15">Belongs to the ribF family.</text>
</comment>
<evidence type="ECO:0000256" key="11">
    <source>
        <dbReference type="ARBA" id="ARBA00022840"/>
    </source>
</evidence>
<keyword evidence="11 15" id="KW-0067">ATP-binding</keyword>
<evidence type="ECO:0000256" key="1">
    <source>
        <dbReference type="ARBA" id="ARBA00002121"/>
    </source>
</evidence>
<keyword evidence="7 15" id="KW-0548">Nucleotidyltransferase</keyword>
<evidence type="ECO:0000256" key="14">
    <source>
        <dbReference type="ARBA" id="ARBA00049494"/>
    </source>
</evidence>
<dbReference type="InterPro" id="IPR015864">
    <property type="entry name" value="FAD_synthase"/>
</dbReference>
<dbReference type="CDD" id="cd02064">
    <property type="entry name" value="FAD_synthetase_N"/>
    <property type="match status" value="1"/>
</dbReference>
<evidence type="ECO:0000259" key="16">
    <source>
        <dbReference type="SMART" id="SM00904"/>
    </source>
</evidence>
<name>A0ABQ6DX44_9GAMM</name>
<dbReference type="NCBIfam" id="NF004162">
    <property type="entry name" value="PRK05627.1-5"/>
    <property type="match status" value="1"/>
</dbReference>
<evidence type="ECO:0000256" key="4">
    <source>
        <dbReference type="ARBA" id="ARBA00022630"/>
    </source>
</evidence>
<evidence type="ECO:0000256" key="8">
    <source>
        <dbReference type="ARBA" id="ARBA00022741"/>
    </source>
</evidence>
<dbReference type="InterPro" id="IPR014729">
    <property type="entry name" value="Rossmann-like_a/b/a_fold"/>
</dbReference>
<dbReference type="SUPFAM" id="SSF82114">
    <property type="entry name" value="Riboflavin kinase-like"/>
    <property type="match status" value="1"/>
</dbReference>
<keyword evidence="9 15" id="KW-0418">Kinase</keyword>
<dbReference type="InterPro" id="IPR023465">
    <property type="entry name" value="Riboflavin_kinase_dom_sf"/>
</dbReference>
<evidence type="ECO:0000256" key="3">
    <source>
        <dbReference type="ARBA" id="ARBA00005201"/>
    </source>
</evidence>
<keyword evidence="5 15" id="KW-0288">FMN</keyword>
<evidence type="ECO:0000256" key="7">
    <source>
        <dbReference type="ARBA" id="ARBA00022695"/>
    </source>
</evidence>
<dbReference type="Gene3D" id="3.40.50.620">
    <property type="entry name" value="HUPs"/>
    <property type="match status" value="1"/>
</dbReference>
<dbReference type="Pfam" id="PF01687">
    <property type="entry name" value="Flavokinase"/>
    <property type="match status" value="1"/>
</dbReference>
<protein>
    <recommendedName>
        <fullName evidence="15">Riboflavin biosynthesis protein</fullName>
    </recommendedName>
    <domain>
        <recommendedName>
            <fullName evidence="15">Riboflavin kinase</fullName>
            <ecNumber evidence="15">2.7.1.26</ecNumber>
        </recommendedName>
        <alternativeName>
            <fullName evidence="15">Flavokinase</fullName>
        </alternativeName>
    </domain>
    <domain>
        <recommendedName>
            <fullName evidence="15">FMN adenylyltransferase</fullName>
            <ecNumber evidence="15">2.7.7.2</ecNumber>
        </recommendedName>
        <alternativeName>
            <fullName evidence="15">FAD pyrophosphorylase</fullName>
        </alternativeName>
        <alternativeName>
            <fullName evidence="15">FAD synthase</fullName>
        </alternativeName>
    </domain>
</protein>
<gene>
    <name evidence="17" type="primary">ribF</name>
    <name evidence="17" type="ORF">GCM10007916_06170</name>
</gene>
<dbReference type="EC" id="2.7.1.26" evidence="15"/>
<keyword evidence="18" id="KW-1185">Reference proteome</keyword>
<dbReference type="EMBL" id="BSPQ01000001">
    <property type="protein sequence ID" value="GLS89550.1"/>
    <property type="molecule type" value="Genomic_DNA"/>
</dbReference>
<dbReference type="InterPro" id="IPR015865">
    <property type="entry name" value="Riboflavin_kinase_bac/euk"/>
</dbReference>
<dbReference type="SMART" id="SM00904">
    <property type="entry name" value="Flavokinase"/>
    <property type="match status" value="1"/>
</dbReference>
<dbReference type="InterPro" id="IPR002606">
    <property type="entry name" value="Riboflavin_kinase_bac"/>
</dbReference>
<evidence type="ECO:0000313" key="17">
    <source>
        <dbReference type="EMBL" id="GLS89550.1"/>
    </source>
</evidence>
<evidence type="ECO:0000256" key="13">
    <source>
        <dbReference type="ARBA" id="ARBA00047880"/>
    </source>
</evidence>
<evidence type="ECO:0000256" key="5">
    <source>
        <dbReference type="ARBA" id="ARBA00022643"/>
    </source>
</evidence>
<evidence type="ECO:0000256" key="6">
    <source>
        <dbReference type="ARBA" id="ARBA00022679"/>
    </source>
</evidence>
<comment type="catalytic activity">
    <reaction evidence="14 15">
        <text>FMN + ATP + H(+) = FAD + diphosphate</text>
        <dbReference type="Rhea" id="RHEA:17237"/>
        <dbReference type="ChEBI" id="CHEBI:15378"/>
        <dbReference type="ChEBI" id="CHEBI:30616"/>
        <dbReference type="ChEBI" id="CHEBI:33019"/>
        <dbReference type="ChEBI" id="CHEBI:57692"/>
        <dbReference type="ChEBI" id="CHEBI:58210"/>
        <dbReference type="EC" id="2.7.7.2"/>
    </reaction>
</comment>
<comment type="catalytic activity">
    <reaction evidence="13 15">
        <text>riboflavin + ATP = FMN + ADP + H(+)</text>
        <dbReference type="Rhea" id="RHEA:14357"/>
        <dbReference type="ChEBI" id="CHEBI:15378"/>
        <dbReference type="ChEBI" id="CHEBI:30616"/>
        <dbReference type="ChEBI" id="CHEBI:57986"/>
        <dbReference type="ChEBI" id="CHEBI:58210"/>
        <dbReference type="ChEBI" id="CHEBI:456216"/>
        <dbReference type="EC" id="2.7.1.26"/>
    </reaction>
</comment>
<comment type="function">
    <text evidence="1">Catalyzes the phosphorylation of riboflavin to FMN followed by the adenylation of FMN to FAD.</text>
</comment>
<proteinExistence type="inferred from homology"/>
<dbReference type="NCBIfam" id="NF004163">
    <property type="entry name" value="PRK05627.1-6"/>
    <property type="match status" value="1"/>
</dbReference>
<organism evidence="17 18">
    <name type="scientific">Psychromonas marina</name>
    <dbReference type="NCBI Taxonomy" id="88364"/>
    <lineage>
        <taxon>Bacteria</taxon>
        <taxon>Pseudomonadati</taxon>
        <taxon>Pseudomonadota</taxon>
        <taxon>Gammaproteobacteria</taxon>
        <taxon>Alteromonadales</taxon>
        <taxon>Psychromonadaceae</taxon>
        <taxon>Psychromonas</taxon>
    </lineage>
</organism>